<evidence type="ECO:0000313" key="10">
    <source>
        <dbReference type="EMBL" id="BAS00240.1"/>
    </source>
</evidence>
<evidence type="ECO:0000313" key="14">
    <source>
        <dbReference type="Proteomes" id="UP000065734"/>
    </source>
</evidence>
<sequence length="101" mass="11589">MARRSNAEHAYVVAYDISDPKRWRRVFKTMKGYGRWLQLSVFHCRLDGGRRAEMASALEDLIDRDADHVIILDLGPAEDVEFAVESLGKSFQPIERRAVVI</sequence>
<dbReference type="EMBL" id="LN907867">
    <property type="protein sequence ID" value="CUU42518.1"/>
    <property type="molecule type" value="Genomic_DNA"/>
</dbReference>
<keyword evidence="3 9" id="KW-0540">Nuclease</keyword>
<dbReference type="GO" id="GO:0051607">
    <property type="term" value="P:defense response to virus"/>
    <property type="evidence" value="ECO:0007669"/>
    <property type="project" value="UniProtKB-UniRule"/>
</dbReference>
<dbReference type="CDD" id="cd09725">
    <property type="entry name" value="Cas2_I_II_III"/>
    <property type="match status" value="1"/>
</dbReference>
<comment type="function">
    <text evidence="9">CRISPR (clustered regularly interspaced short palindromic repeat), is an adaptive immune system that provides protection against mobile genetic elements (viruses, transposable elements and conjugative plasmids). CRISPR clusters contain sequences complementary to antecedent mobile elements and target invading nucleic acids. CRISPR clusters are transcribed and processed into CRISPR RNA (crRNA). Functions as a ssRNA-specific endoribonuclease. Involved in the integration of spacer DNA into the CRISPR cassette.</text>
</comment>
<evidence type="ECO:0000256" key="4">
    <source>
        <dbReference type="ARBA" id="ARBA00022723"/>
    </source>
</evidence>
<evidence type="ECO:0000256" key="5">
    <source>
        <dbReference type="ARBA" id="ARBA00022759"/>
    </source>
</evidence>
<evidence type="ECO:0000313" key="12">
    <source>
        <dbReference type="EMBL" id="CUU42064.1"/>
    </source>
</evidence>
<dbReference type="PATRIC" id="fig|1079.6.peg.1680"/>
<feature type="binding site" evidence="9">
    <location>
        <position position="16"/>
    </location>
    <ligand>
        <name>Mg(2+)</name>
        <dbReference type="ChEBI" id="CHEBI:18420"/>
        <note>catalytic</note>
    </ligand>
</feature>
<comment type="cofactor">
    <cofactor evidence="1 9">
        <name>Mg(2+)</name>
        <dbReference type="ChEBI" id="CHEBI:18420"/>
    </cofactor>
</comment>
<protein>
    <recommendedName>
        <fullName evidence="9">CRISPR-associated endoribonuclease Cas2</fullName>
        <ecNumber evidence="9">3.1.-.-</ecNumber>
    </recommendedName>
</protein>
<keyword evidence="6 9" id="KW-0378">Hydrolase</keyword>
<dbReference type="EMBL" id="AP014854">
    <property type="protein sequence ID" value="BAS00240.1"/>
    <property type="molecule type" value="Genomic_DNA"/>
</dbReference>
<evidence type="ECO:0000256" key="3">
    <source>
        <dbReference type="ARBA" id="ARBA00022722"/>
    </source>
</evidence>
<proteinExistence type="inferred from homology"/>
<evidence type="ECO:0000256" key="6">
    <source>
        <dbReference type="ARBA" id="ARBA00022801"/>
    </source>
</evidence>
<dbReference type="KEGG" id="bvr:BVIR_2085"/>
<keyword evidence="4 9" id="KW-0479">Metal-binding</keyword>
<comment type="similarity">
    <text evidence="2 9">Belongs to the CRISPR-associated endoribonuclease Cas2 protein family.</text>
</comment>
<reference evidence="10" key="1">
    <citation type="journal article" date="2015" name="Genome Announc.">
        <title>Complete Genome Sequence of the Bacteriochlorophyll b-Producing Photosynthetic Bacterium Blastochloris viridis.</title>
        <authorList>
            <person name="Tsukatani Y."/>
            <person name="Hirose Y."/>
            <person name="Harada J."/>
            <person name="Misawa N."/>
            <person name="Mori K."/>
            <person name="Inoue K."/>
            <person name="Tamiaki H."/>
        </authorList>
    </citation>
    <scope>NUCLEOTIDE SEQUENCE [LARGE SCALE GENOMIC DNA]</scope>
    <source>
        <strain evidence="10">DSM 133</strain>
    </source>
</reference>
<dbReference type="OrthoDB" id="9798176at2"/>
<dbReference type="EMBL" id="LN907867">
    <property type="protein sequence ID" value="CUU42064.1"/>
    <property type="molecule type" value="Genomic_DNA"/>
</dbReference>
<dbReference type="KEGG" id="bvr:BVIR_1622"/>
<dbReference type="EMBL" id="AP014854">
    <property type="protein sequence ID" value="BAS00719.1"/>
    <property type="molecule type" value="Genomic_DNA"/>
</dbReference>
<comment type="subunit">
    <text evidence="9">Homodimer, forms a heterotetramer with a Cas1 homodimer.</text>
</comment>
<dbReference type="HAMAP" id="MF_01471">
    <property type="entry name" value="Cas2"/>
    <property type="match status" value="1"/>
</dbReference>
<keyword evidence="14" id="KW-1185">Reference proteome</keyword>
<dbReference type="GO" id="GO:0043571">
    <property type="term" value="P:maintenance of CRISPR repeat elements"/>
    <property type="evidence" value="ECO:0007669"/>
    <property type="project" value="UniProtKB-UniRule"/>
</dbReference>
<keyword evidence="5 9" id="KW-0255">Endonuclease</keyword>
<dbReference type="PANTHER" id="PTHR34405:SF3">
    <property type="entry name" value="CRISPR-ASSOCIATED ENDORIBONUCLEASE CAS2 3"/>
    <property type="match status" value="1"/>
</dbReference>
<dbReference type="EC" id="3.1.-.-" evidence="9"/>
<evidence type="ECO:0000256" key="7">
    <source>
        <dbReference type="ARBA" id="ARBA00022842"/>
    </source>
</evidence>
<evidence type="ECO:0000256" key="9">
    <source>
        <dbReference type="HAMAP-Rule" id="MF_01471"/>
    </source>
</evidence>
<dbReference type="PANTHER" id="PTHR34405">
    <property type="entry name" value="CRISPR-ASSOCIATED ENDORIBONUCLEASE CAS2"/>
    <property type="match status" value="1"/>
</dbReference>
<keyword evidence="7 9" id="KW-0460">Magnesium</keyword>
<dbReference type="Proteomes" id="UP000065734">
    <property type="component" value="Chromosome I"/>
</dbReference>
<dbReference type="InterPro" id="IPR021127">
    <property type="entry name" value="CRISPR_associated_Cas2"/>
</dbReference>
<dbReference type="NCBIfam" id="TIGR01573">
    <property type="entry name" value="cas2"/>
    <property type="match status" value="1"/>
</dbReference>
<accession>A0A0H5BQC7</accession>
<dbReference type="GO" id="GO:0016787">
    <property type="term" value="F:hydrolase activity"/>
    <property type="evidence" value="ECO:0007669"/>
    <property type="project" value="UniProtKB-KW"/>
</dbReference>
<dbReference type="STRING" id="1079.BVIR_1622"/>
<evidence type="ECO:0000256" key="1">
    <source>
        <dbReference type="ARBA" id="ARBA00001946"/>
    </source>
</evidence>
<dbReference type="Pfam" id="PF09827">
    <property type="entry name" value="CRISPR_Cas2"/>
    <property type="match status" value="1"/>
</dbReference>
<evidence type="ECO:0000313" key="13">
    <source>
        <dbReference type="EMBL" id="CUU42518.1"/>
    </source>
</evidence>
<keyword evidence="8 9" id="KW-0051">Antiviral defense</keyword>
<reference evidence="12" key="2">
    <citation type="submission" date="2015-11" db="EMBL/GenBank/DDBJ databases">
        <authorList>
            <person name="Zhang Y."/>
            <person name="Guo Z."/>
        </authorList>
    </citation>
    <scope>NUCLEOTIDE SEQUENCE</scope>
    <source>
        <strain evidence="12">1</strain>
    </source>
</reference>
<evidence type="ECO:0000256" key="2">
    <source>
        <dbReference type="ARBA" id="ARBA00009959"/>
    </source>
</evidence>
<dbReference type="Gene3D" id="3.30.70.240">
    <property type="match status" value="1"/>
</dbReference>
<dbReference type="GO" id="GO:0004521">
    <property type="term" value="F:RNA endonuclease activity"/>
    <property type="evidence" value="ECO:0007669"/>
    <property type="project" value="InterPro"/>
</dbReference>
<dbReference type="InterPro" id="IPR019199">
    <property type="entry name" value="Virulence_VapD/CRISPR_Cas2"/>
</dbReference>
<gene>
    <name evidence="9" type="primary">cas2</name>
    <name evidence="10" type="ORF">BV133_2646</name>
    <name evidence="11" type="ORF">BV133_3125</name>
    <name evidence="12" type="ORF">BVIRIDIS_10670</name>
    <name evidence="13" type="ORF">BVIRIDIS_15300</name>
</gene>
<dbReference type="GO" id="GO:0046872">
    <property type="term" value="F:metal ion binding"/>
    <property type="evidence" value="ECO:0007669"/>
    <property type="project" value="UniProtKB-UniRule"/>
</dbReference>
<dbReference type="AlphaFoldDB" id="A0A0H5BQC7"/>
<dbReference type="SUPFAM" id="SSF143430">
    <property type="entry name" value="TTP0101/SSO1404-like"/>
    <property type="match status" value="1"/>
</dbReference>
<name>A0A0H5BQC7_BLAVI</name>
<evidence type="ECO:0000313" key="11">
    <source>
        <dbReference type="EMBL" id="BAS00719.1"/>
    </source>
</evidence>
<evidence type="ECO:0000256" key="8">
    <source>
        <dbReference type="ARBA" id="ARBA00023118"/>
    </source>
</evidence>
<organism evidence="12 14">
    <name type="scientific">Blastochloris viridis</name>
    <name type="common">Rhodopseudomonas viridis</name>
    <dbReference type="NCBI Taxonomy" id="1079"/>
    <lineage>
        <taxon>Bacteria</taxon>
        <taxon>Pseudomonadati</taxon>
        <taxon>Pseudomonadota</taxon>
        <taxon>Alphaproteobacteria</taxon>
        <taxon>Hyphomicrobiales</taxon>
        <taxon>Blastochloridaceae</taxon>
        <taxon>Blastochloris</taxon>
    </lineage>
</organism>
<dbReference type="RefSeq" id="WP_055038758.1">
    <property type="nucleotide sequence ID" value="NZ_AP014854.2"/>
</dbReference>
<reference evidence="14" key="3">
    <citation type="journal article" date="2016" name="Genome Announc.">
        <title>Revised genome sequence of the purple photosynthetic bacterium Blastochloris viridis.</title>
        <authorList>
            <person name="Liu L.N."/>
            <person name="Faulkner M."/>
            <person name="Liu X."/>
            <person name="Huang F."/>
            <person name="Darby A.C."/>
            <person name="Hall N."/>
        </authorList>
    </citation>
    <scope>NUCLEOTIDE SEQUENCE [LARGE SCALE GENOMIC DNA]</scope>
    <source>
        <strain evidence="14">ATCC 19567 / DSM 133 / F</strain>
    </source>
</reference>